<dbReference type="EMBL" id="JBHMEY010000018">
    <property type="protein sequence ID" value="MFB9096418.1"/>
    <property type="molecule type" value="Genomic_DNA"/>
</dbReference>
<dbReference type="PRINTS" id="PR01955">
    <property type="entry name" value="LANCFRANKIA"/>
</dbReference>
<sequence>MKEILEQKTKEIVEIIMDHNYNSMSLLSGNTGSLFLLSYYAEYTKDDKYLEVVEEIIVDLYTNINNGNFHLDFSYSNGVTGFLWALNNLLESGHIDIDFDSYFSDSIPSIANYMMEKTEEKDFDFLHGALGPANFLLDIAKKFPICFAFLNEFNEKLIASGIYNPTQDTLHYISPILKGAGEKENVINLSLSHGMAATMHYIVRCLQHEELYSEALVAALKRMINVYRLNQNPIATNASYFPSWIKLENHQPFTSRLAWCYGDLGIGTELYRAGETLNDAELKEYALTILKHTAQRREVVKENVADGNFCHGSCGLSEVYRSIYQLTKEQLFLETADYWFNVTLDLAVHEDGIAGYKTYLGGKKIYEYNSSLLEGATGIGMVFMATLLQKELPWKKALML</sequence>
<organism evidence="1 2">
    <name type="scientific">Flavobacterium jumunjinense</name>
    <dbReference type="NCBI Taxonomy" id="998845"/>
    <lineage>
        <taxon>Bacteria</taxon>
        <taxon>Pseudomonadati</taxon>
        <taxon>Bacteroidota</taxon>
        <taxon>Flavobacteriia</taxon>
        <taxon>Flavobacteriales</taxon>
        <taxon>Flavobacteriaceae</taxon>
        <taxon>Flavobacterium</taxon>
    </lineage>
</organism>
<dbReference type="PRINTS" id="PR01950">
    <property type="entry name" value="LANCSUPER"/>
</dbReference>
<dbReference type="SMART" id="SM01260">
    <property type="entry name" value="LANC_like"/>
    <property type="match status" value="1"/>
</dbReference>
<evidence type="ECO:0000313" key="2">
    <source>
        <dbReference type="Proteomes" id="UP001589607"/>
    </source>
</evidence>
<keyword evidence="2" id="KW-1185">Reference proteome</keyword>
<name>A0ABV5GM17_9FLAO</name>
<comment type="caution">
    <text evidence="1">The sequence shown here is derived from an EMBL/GenBank/DDBJ whole genome shotgun (WGS) entry which is preliminary data.</text>
</comment>
<reference evidence="1 2" key="1">
    <citation type="submission" date="2024-09" db="EMBL/GenBank/DDBJ databases">
        <authorList>
            <person name="Sun Q."/>
            <person name="Mori K."/>
        </authorList>
    </citation>
    <scope>NUCLEOTIDE SEQUENCE [LARGE SCALE GENOMIC DNA]</scope>
    <source>
        <strain evidence="1 2">CECT 7955</strain>
    </source>
</reference>
<dbReference type="RefSeq" id="WP_236455537.1">
    <property type="nucleotide sequence ID" value="NZ_CBCSGE010000002.1"/>
</dbReference>
<gene>
    <name evidence="1" type="ORF">ACFFVF_07835</name>
</gene>
<dbReference type="Proteomes" id="UP001589607">
    <property type="component" value="Unassembled WGS sequence"/>
</dbReference>
<protein>
    <submittedName>
        <fullName evidence="1">Lanthionine synthetase LanC family protein</fullName>
    </submittedName>
</protein>
<accession>A0ABV5GM17</accession>
<dbReference type="Gene3D" id="1.50.10.20">
    <property type="match status" value="1"/>
</dbReference>
<dbReference type="SUPFAM" id="SSF158745">
    <property type="entry name" value="LanC-like"/>
    <property type="match status" value="1"/>
</dbReference>
<proteinExistence type="predicted"/>
<dbReference type="Pfam" id="PF05147">
    <property type="entry name" value="LANC_like"/>
    <property type="match status" value="1"/>
</dbReference>
<dbReference type="InterPro" id="IPR007822">
    <property type="entry name" value="LANC-like"/>
</dbReference>
<evidence type="ECO:0000313" key="1">
    <source>
        <dbReference type="EMBL" id="MFB9096418.1"/>
    </source>
</evidence>